<keyword evidence="2 4" id="KW-1005">Bacterial flagellum biogenesis</keyword>
<keyword evidence="5" id="KW-0282">Flagellum</keyword>
<dbReference type="RefSeq" id="WP_144228966.1">
    <property type="nucleotide sequence ID" value="NZ_CBCRVV010000002.1"/>
</dbReference>
<dbReference type="Gene3D" id="2.30.290.10">
    <property type="entry name" value="BH3618-like"/>
    <property type="match status" value="1"/>
</dbReference>
<dbReference type="GO" id="GO:0044780">
    <property type="term" value="P:bacterial-type flagellum assembly"/>
    <property type="evidence" value="ECO:0007669"/>
    <property type="project" value="UniProtKB-UniRule"/>
</dbReference>
<dbReference type="Proteomes" id="UP000315648">
    <property type="component" value="Unassembled WGS sequence"/>
</dbReference>
<evidence type="ECO:0000256" key="3">
    <source>
        <dbReference type="ARBA" id="ARBA00022845"/>
    </source>
</evidence>
<name>A0A556QPQ7_9BACT</name>
<dbReference type="PANTHER" id="PTHR39190:SF1">
    <property type="entry name" value="FLAGELLAR ASSEMBLY FACTOR FLIW"/>
    <property type="match status" value="1"/>
</dbReference>
<dbReference type="OrthoDB" id="193607at2"/>
<dbReference type="PANTHER" id="PTHR39190">
    <property type="entry name" value="FLAGELLAR ASSEMBLY FACTOR FLIW"/>
    <property type="match status" value="1"/>
</dbReference>
<dbReference type="InterPro" id="IPR024046">
    <property type="entry name" value="Flagellar_assmbl_FliW_dom_sf"/>
</dbReference>
<keyword evidence="5" id="KW-0966">Cell projection</keyword>
<dbReference type="GO" id="GO:0006417">
    <property type="term" value="P:regulation of translation"/>
    <property type="evidence" value="ECO:0007669"/>
    <property type="project" value="UniProtKB-KW"/>
</dbReference>
<dbReference type="HAMAP" id="MF_01185">
    <property type="entry name" value="FliW"/>
    <property type="match status" value="1"/>
</dbReference>
<gene>
    <name evidence="4" type="primary">fliW</name>
    <name evidence="5" type="ORF">FPL22_04795</name>
</gene>
<protein>
    <recommendedName>
        <fullName evidence="4">Flagellar assembly factor FliW</fullName>
    </recommendedName>
</protein>
<keyword evidence="5" id="KW-0969">Cilium</keyword>
<dbReference type="Pfam" id="PF02623">
    <property type="entry name" value="FliW"/>
    <property type="match status" value="1"/>
</dbReference>
<comment type="function">
    <text evidence="4">Acts as an anti-CsrA protein, binds CsrA and prevents it from repressing translation of its target genes, one of which is flagellin. Binds to flagellin and participates in the assembly of the flagellum.</text>
</comment>
<dbReference type="InterPro" id="IPR003775">
    <property type="entry name" value="Flagellar_assembly_factor_FliW"/>
</dbReference>
<keyword evidence="3 4" id="KW-0810">Translation regulation</keyword>
<evidence type="ECO:0000256" key="4">
    <source>
        <dbReference type="HAMAP-Rule" id="MF_01185"/>
    </source>
</evidence>
<dbReference type="EMBL" id="VMBG01000001">
    <property type="protein sequence ID" value="TSJ78625.1"/>
    <property type="molecule type" value="Genomic_DNA"/>
</dbReference>
<keyword evidence="1 4" id="KW-0963">Cytoplasm</keyword>
<accession>A0A556QPQ7</accession>
<comment type="similarity">
    <text evidence="4">Belongs to the FliW family.</text>
</comment>
<evidence type="ECO:0000256" key="1">
    <source>
        <dbReference type="ARBA" id="ARBA00022490"/>
    </source>
</evidence>
<comment type="subunit">
    <text evidence="4">Interacts with translational regulator CsrA and flagellin(s).</text>
</comment>
<proteinExistence type="inferred from homology"/>
<dbReference type="GO" id="GO:0005737">
    <property type="term" value="C:cytoplasm"/>
    <property type="evidence" value="ECO:0007669"/>
    <property type="project" value="UniProtKB-SubCell"/>
</dbReference>
<keyword evidence="6" id="KW-1185">Reference proteome</keyword>
<evidence type="ECO:0000313" key="5">
    <source>
        <dbReference type="EMBL" id="TSJ78625.1"/>
    </source>
</evidence>
<dbReference type="SUPFAM" id="SSF141457">
    <property type="entry name" value="BH3618-like"/>
    <property type="match status" value="1"/>
</dbReference>
<organism evidence="5 6">
    <name type="scientific">Rariglobus hedericola</name>
    <dbReference type="NCBI Taxonomy" id="2597822"/>
    <lineage>
        <taxon>Bacteria</taxon>
        <taxon>Pseudomonadati</taxon>
        <taxon>Verrucomicrobiota</taxon>
        <taxon>Opitutia</taxon>
        <taxon>Opitutales</taxon>
        <taxon>Opitutaceae</taxon>
        <taxon>Rariglobus</taxon>
    </lineage>
</organism>
<evidence type="ECO:0000313" key="6">
    <source>
        <dbReference type="Proteomes" id="UP000315648"/>
    </source>
</evidence>
<reference evidence="5 6" key="1">
    <citation type="submission" date="2019-07" db="EMBL/GenBank/DDBJ databases">
        <title>Description of 53C-WASEF.</title>
        <authorList>
            <person name="Pitt A."/>
            <person name="Hahn M.W."/>
        </authorList>
    </citation>
    <scope>NUCLEOTIDE SEQUENCE [LARGE SCALE GENOMIC DNA]</scope>
    <source>
        <strain evidence="5 6">53C-WASEF</strain>
    </source>
</reference>
<comment type="caution">
    <text evidence="5">The sequence shown here is derived from an EMBL/GenBank/DDBJ whole genome shotgun (WGS) entry which is preliminary data.</text>
</comment>
<sequence length="145" mass="15776">MKVTSDSLVAPSPEAPFPSFSLPQGLIGFSEFKSFELLLDPEQAPFRWLLLHGPETIQFVVIEPGGVIPDYELELFDEDAAFLGITGPEDALILNIVTVSRSLPATATVNLVSPLVINRRTGLAKQVVLSNHARFNVRHPLVTAS</sequence>
<keyword evidence="4" id="KW-0143">Chaperone</keyword>
<comment type="subcellular location">
    <subcellularLocation>
        <location evidence="4">Cytoplasm</location>
    </subcellularLocation>
</comment>
<dbReference type="AlphaFoldDB" id="A0A556QPQ7"/>
<evidence type="ECO:0000256" key="2">
    <source>
        <dbReference type="ARBA" id="ARBA00022795"/>
    </source>
</evidence>